<evidence type="ECO:0000313" key="5">
    <source>
        <dbReference type="EnsemblMetazoa" id="ADIR011507-PA"/>
    </source>
</evidence>
<protein>
    <recommendedName>
        <fullName evidence="4">Peptidase S1 domain-containing protein</fullName>
    </recommendedName>
</protein>
<dbReference type="InterPro" id="IPR043504">
    <property type="entry name" value="Peptidase_S1_PA_chymotrypsin"/>
</dbReference>
<feature type="chain" id="PRO_5008130599" description="Peptidase S1 domain-containing protein" evidence="3">
    <location>
        <begin position="25"/>
        <end position="1061"/>
    </location>
</feature>
<dbReference type="PRINTS" id="PR00722">
    <property type="entry name" value="CHYMOTRYPSIN"/>
</dbReference>
<dbReference type="Proteomes" id="UP000075884">
    <property type="component" value="Unassembled WGS sequence"/>
</dbReference>
<dbReference type="VEuPathDB" id="VectorBase:ADIR011507"/>
<keyword evidence="3" id="KW-0732">Signal</keyword>
<dbReference type="InterPro" id="IPR001254">
    <property type="entry name" value="Trypsin_dom"/>
</dbReference>
<dbReference type="InterPro" id="IPR001314">
    <property type="entry name" value="Peptidase_S1A"/>
</dbReference>
<dbReference type="PROSITE" id="PS00134">
    <property type="entry name" value="TRYPSIN_HIS"/>
    <property type="match status" value="1"/>
</dbReference>
<dbReference type="EnsemblMetazoa" id="ADIR011507-RA">
    <property type="protein sequence ID" value="ADIR011507-PA"/>
    <property type="gene ID" value="ADIR011507"/>
</dbReference>
<dbReference type="CDD" id="cd00190">
    <property type="entry name" value="Tryp_SPc"/>
    <property type="match status" value="1"/>
</dbReference>
<organism evidence="5 6">
    <name type="scientific">Anopheles dirus</name>
    <dbReference type="NCBI Taxonomy" id="7168"/>
    <lineage>
        <taxon>Eukaryota</taxon>
        <taxon>Metazoa</taxon>
        <taxon>Ecdysozoa</taxon>
        <taxon>Arthropoda</taxon>
        <taxon>Hexapoda</taxon>
        <taxon>Insecta</taxon>
        <taxon>Pterygota</taxon>
        <taxon>Neoptera</taxon>
        <taxon>Endopterygota</taxon>
        <taxon>Diptera</taxon>
        <taxon>Nematocera</taxon>
        <taxon>Culicoidea</taxon>
        <taxon>Culicidae</taxon>
        <taxon>Anophelinae</taxon>
        <taxon>Anopheles</taxon>
    </lineage>
</organism>
<evidence type="ECO:0000313" key="6">
    <source>
        <dbReference type="Proteomes" id="UP000075884"/>
    </source>
</evidence>
<dbReference type="FunFam" id="2.40.10.10:FF:000068">
    <property type="entry name" value="transmembrane protease serine 2"/>
    <property type="match status" value="1"/>
</dbReference>
<dbReference type="InterPro" id="IPR009003">
    <property type="entry name" value="Peptidase_S1_PA"/>
</dbReference>
<dbReference type="InterPro" id="IPR018114">
    <property type="entry name" value="TRYPSIN_HIS"/>
</dbReference>
<reference evidence="6" key="1">
    <citation type="submission" date="2013-03" db="EMBL/GenBank/DDBJ databases">
        <title>The Genome Sequence of Anopheles dirus WRAIR2.</title>
        <authorList>
            <consortium name="The Broad Institute Genomics Platform"/>
            <person name="Neafsey D.E."/>
            <person name="Walton C."/>
            <person name="Walker B."/>
            <person name="Young S.K."/>
            <person name="Zeng Q."/>
            <person name="Gargeya S."/>
            <person name="Fitzgerald M."/>
            <person name="Haas B."/>
            <person name="Abouelleil A."/>
            <person name="Allen A.W."/>
            <person name="Alvarado L."/>
            <person name="Arachchi H.M."/>
            <person name="Berlin A.M."/>
            <person name="Chapman S.B."/>
            <person name="Gainer-Dewar J."/>
            <person name="Goldberg J."/>
            <person name="Griggs A."/>
            <person name="Gujja S."/>
            <person name="Hansen M."/>
            <person name="Howarth C."/>
            <person name="Imamovic A."/>
            <person name="Ireland A."/>
            <person name="Larimer J."/>
            <person name="McCowan C."/>
            <person name="Murphy C."/>
            <person name="Pearson M."/>
            <person name="Poon T.W."/>
            <person name="Priest M."/>
            <person name="Roberts A."/>
            <person name="Saif S."/>
            <person name="Shea T."/>
            <person name="Sisk P."/>
            <person name="Sykes S."/>
            <person name="Wortman J."/>
            <person name="Nusbaum C."/>
            <person name="Birren B."/>
        </authorList>
    </citation>
    <scope>NUCLEOTIDE SEQUENCE [LARGE SCALE GENOMIC DNA]</scope>
    <source>
        <strain evidence="6">WRAIR2</strain>
    </source>
</reference>
<dbReference type="SMART" id="SM00020">
    <property type="entry name" value="Tryp_SPc"/>
    <property type="match status" value="1"/>
</dbReference>
<dbReference type="Gene3D" id="2.40.10.10">
    <property type="entry name" value="Trypsin-like serine proteases"/>
    <property type="match status" value="3"/>
</dbReference>
<feature type="signal peptide" evidence="3">
    <location>
        <begin position="1"/>
        <end position="24"/>
    </location>
</feature>
<dbReference type="Pfam" id="PF00089">
    <property type="entry name" value="Trypsin"/>
    <property type="match status" value="2"/>
</dbReference>
<keyword evidence="6" id="KW-1185">Reference proteome</keyword>
<proteinExistence type="inferred from homology"/>
<name>A0A182NV06_9DIPT</name>
<feature type="domain" description="Peptidase S1" evidence="4">
    <location>
        <begin position="807"/>
        <end position="1055"/>
    </location>
</feature>
<dbReference type="InterPro" id="IPR051333">
    <property type="entry name" value="CLIP_Serine_Protease"/>
</dbReference>
<dbReference type="PANTHER" id="PTHR24260">
    <property type="match status" value="1"/>
</dbReference>
<dbReference type="PANTHER" id="PTHR24260:SF136">
    <property type="entry name" value="GH08193P-RELATED"/>
    <property type="match status" value="1"/>
</dbReference>
<accession>A0A182NV06</accession>
<comment type="similarity">
    <text evidence="2">Belongs to the peptidase S1 family. CLIP subfamily.</text>
</comment>
<dbReference type="PROSITE" id="PS50240">
    <property type="entry name" value="TRYPSIN_DOM"/>
    <property type="match status" value="3"/>
</dbReference>
<evidence type="ECO:0000259" key="4">
    <source>
        <dbReference type="PROSITE" id="PS50240"/>
    </source>
</evidence>
<reference evidence="5" key="2">
    <citation type="submission" date="2020-05" db="UniProtKB">
        <authorList>
            <consortium name="EnsemblMetazoa"/>
        </authorList>
    </citation>
    <scope>IDENTIFICATION</scope>
    <source>
        <strain evidence="5">WRAIR2</strain>
    </source>
</reference>
<sequence length="1061" mass="121839">MSSNRLCRIVLLGLVIYVVSSTYAVEERIECGRQRLKAVHTMHNSTEAVVGQWPWHATIFHHKGDKLEHACGGTILDRNTILTAAHCVYSVSGVIPTHKMSIQLGRTELFDKYDYIRSHGVQEIVVHPKFIQNSVAHDIALIKLATNITMTKHVQPVCIWNLNDAEYSIIGKNGTIVGFSFIENDTIFDHLKKALIRIVDPLKCIESDRGAFGPAFTSDMICGNEQHGVRTCNGDNGGGMYFEINGKWFVRGLVAFTPGRDSNSLLCDGMKTKAFTDVSKYVGWIQEYIDPLVLHDKSEIIVDYDEKLKLFDFATCGKVESVDIYHGYLKKRSAYFRDESCFVMLISQWYAVGPARCFPNDGVELEVDIYGILLQIGKVITHPKFDSATYANDIALVELLHPISTNYTYIKFMCLPVTPEMRIRSFDNLYLQYYQRDAPQRDIPVTHLSNTDCRAKHTFARSILQMDQFCVEFELEYGEESYLHVDGFYLYQERQVGDEARMFLQGIEMHGNFTNSSGVAVFIDINPYVDWILYNMEFNEPQEDEEMLPFRNEPQMWGLKPNEDWFTPFVKSDCGQGESFNIDSIRNPIFPWIGWLHSNTNLTITEMSNDAIATLIHKRFALAAAAIMENKEQWRFVTFGAVGEYYSCQTEDCDNFIQELDQVNSTSCQRRFMLNRYFVEEQDISICTIYADGEEPAAIIAGAPLQDDISFDEYNGRRYFLRGLSYNLTERKRTVGERTIKSTHIPQLFTDINPFIDWIAEEVDRVYAERSRMIRNAPSKVEHLKSDEVYLSAIRNTEKRRLFDFETCGAPFREYWSANRNIPWLGLIHRTNEIGTVHKCGVILISYWYGISTASCAVNYTGNVAFTNGESVHHFPIQKVTVHPEYRAEDLNNNIAVIQLAKSANFVNPICLPIIDEIRTLGYKRSKLLTVYIETPFKFKAGYNSKFIINPLVDSYVDSIYCQTYWNESKPKFERPQSTPLQVNSTICVRYATYTAGMESEVEGSPMFSEHVLNGVKRLFLRGISLKSGTRKARYTFMYYLEIDDFLDWILDNVNDISHLN</sequence>
<evidence type="ECO:0000256" key="3">
    <source>
        <dbReference type="SAM" id="SignalP"/>
    </source>
</evidence>
<dbReference type="GO" id="GO:0004252">
    <property type="term" value="F:serine-type endopeptidase activity"/>
    <property type="evidence" value="ECO:0007669"/>
    <property type="project" value="InterPro"/>
</dbReference>
<dbReference type="STRING" id="7168.A0A182NV06"/>
<dbReference type="AlphaFoldDB" id="A0A182NV06"/>
<feature type="domain" description="Peptidase S1" evidence="4">
    <location>
        <begin position="325"/>
        <end position="537"/>
    </location>
</feature>
<evidence type="ECO:0000256" key="2">
    <source>
        <dbReference type="ARBA" id="ARBA00024195"/>
    </source>
</evidence>
<dbReference type="GO" id="GO:0006508">
    <property type="term" value="P:proteolysis"/>
    <property type="evidence" value="ECO:0007669"/>
    <property type="project" value="InterPro"/>
</dbReference>
<keyword evidence="1" id="KW-1015">Disulfide bond</keyword>
<evidence type="ECO:0000256" key="1">
    <source>
        <dbReference type="ARBA" id="ARBA00023157"/>
    </source>
</evidence>
<feature type="domain" description="Peptidase S1" evidence="4">
    <location>
        <begin position="29"/>
        <end position="290"/>
    </location>
</feature>
<dbReference type="SUPFAM" id="SSF50494">
    <property type="entry name" value="Trypsin-like serine proteases"/>
    <property type="match status" value="3"/>
</dbReference>